<proteinExistence type="predicted"/>
<name>A0A9N8ZK36_9GLOM</name>
<organism evidence="1 2">
    <name type="scientific">Racocetra fulgida</name>
    <dbReference type="NCBI Taxonomy" id="60492"/>
    <lineage>
        <taxon>Eukaryota</taxon>
        <taxon>Fungi</taxon>
        <taxon>Fungi incertae sedis</taxon>
        <taxon>Mucoromycota</taxon>
        <taxon>Glomeromycotina</taxon>
        <taxon>Glomeromycetes</taxon>
        <taxon>Diversisporales</taxon>
        <taxon>Gigasporaceae</taxon>
        <taxon>Racocetra</taxon>
    </lineage>
</organism>
<dbReference type="Proteomes" id="UP000789396">
    <property type="component" value="Unassembled WGS sequence"/>
</dbReference>
<dbReference type="EMBL" id="CAJVPZ010001728">
    <property type="protein sequence ID" value="CAG8498499.1"/>
    <property type="molecule type" value="Genomic_DNA"/>
</dbReference>
<gene>
    <name evidence="1" type="ORF">RFULGI_LOCUS2323</name>
</gene>
<sequence>MDLQKSQIVKLLEEFQAEELQNVSYNLGSLIQNNFFNYNKTNSLLYLLEPQPVSIDQNNQIVIEDTEFEVITDSDDSGQPITIKITNAITDVQDIQNDELSNILAIIKQIQEPDCFNYEVQQYTFKKAEYCRDISFAKKGVQVALNTNTINKFIGIMYNFIELKSIQIDNSLGLDIIGSVTNSYVILHHGRPKKQLSNFLKVVNSSNSQKINKSNKILNDFDLTNKATYKCSYRNKTGYYANTCKLNLKNKKK</sequence>
<accession>A0A9N8ZK36</accession>
<comment type="caution">
    <text evidence="1">The sequence shown here is derived from an EMBL/GenBank/DDBJ whole genome shotgun (WGS) entry which is preliminary data.</text>
</comment>
<protein>
    <submittedName>
        <fullName evidence="1">11191_t:CDS:1</fullName>
    </submittedName>
</protein>
<evidence type="ECO:0000313" key="2">
    <source>
        <dbReference type="Proteomes" id="UP000789396"/>
    </source>
</evidence>
<reference evidence="1" key="1">
    <citation type="submission" date="2021-06" db="EMBL/GenBank/DDBJ databases">
        <authorList>
            <person name="Kallberg Y."/>
            <person name="Tangrot J."/>
            <person name="Rosling A."/>
        </authorList>
    </citation>
    <scope>NUCLEOTIDE SEQUENCE</scope>
    <source>
        <strain evidence="1">IN212</strain>
    </source>
</reference>
<keyword evidence="2" id="KW-1185">Reference proteome</keyword>
<evidence type="ECO:0000313" key="1">
    <source>
        <dbReference type="EMBL" id="CAG8498499.1"/>
    </source>
</evidence>
<dbReference type="AlphaFoldDB" id="A0A9N8ZK36"/>